<proteinExistence type="predicted"/>
<evidence type="ECO:0000313" key="2">
    <source>
        <dbReference type="EMBL" id="KAG5180423.1"/>
    </source>
</evidence>
<evidence type="ECO:0000256" key="1">
    <source>
        <dbReference type="SAM" id="SignalP"/>
    </source>
</evidence>
<evidence type="ECO:0008006" key="4">
    <source>
        <dbReference type="Google" id="ProtNLM"/>
    </source>
</evidence>
<name>A0A835Z1C0_9STRA</name>
<reference evidence="2" key="1">
    <citation type="submission" date="2021-02" db="EMBL/GenBank/DDBJ databases">
        <title>First Annotated Genome of the Yellow-green Alga Tribonema minus.</title>
        <authorList>
            <person name="Mahan K.M."/>
        </authorList>
    </citation>
    <scope>NUCLEOTIDE SEQUENCE</scope>
    <source>
        <strain evidence="2">UTEX B ZZ1240</strain>
    </source>
</reference>
<dbReference type="Proteomes" id="UP000664859">
    <property type="component" value="Unassembled WGS sequence"/>
</dbReference>
<comment type="caution">
    <text evidence="2">The sequence shown here is derived from an EMBL/GenBank/DDBJ whole genome shotgun (WGS) entry which is preliminary data.</text>
</comment>
<accession>A0A835Z1C0</accession>
<organism evidence="2 3">
    <name type="scientific">Tribonema minus</name>
    <dbReference type="NCBI Taxonomy" id="303371"/>
    <lineage>
        <taxon>Eukaryota</taxon>
        <taxon>Sar</taxon>
        <taxon>Stramenopiles</taxon>
        <taxon>Ochrophyta</taxon>
        <taxon>PX clade</taxon>
        <taxon>Xanthophyceae</taxon>
        <taxon>Tribonematales</taxon>
        <taxon>Tribonemataceae</taxon>
        <taxon>Tribonema</taxon>
    </lineage>
</organism>
<dbReference type="AlphaFoldDB" id="A0A835Z1C0"/>
<feature type="signal peptide" evidence="1">
    <location>
        <begin position="1"/>
        <end position="20"/>
    </location>
</feature>
<feature type="chain" id="PRO_5032769709" description="Secreted protein" evidence="1">
    <location>
        <begin position="21"/>
        <end position="191"/>
    </location>
</feature>
<protein>
    <recommendedName>
        <fullName evidence="4">Secreted protein</fullName>
    </recommendedName>
</protein>
<keyword evidence="3" id="KW-1185">Reference proteome</keyword>
<dbReference type="EMBL" id="JAFCMP010000390">
    <property type="protein sequence ID" value="KAG5180423.1"/>
    <property type="molecule type" value="Genomic_DNA"/>
</dbReference>
<keyword evidence="1" id="KW-0732">Signal</keyword>
<evidence type="ECO:0000313" key="3">
    <source>
        <dbReference type="Proteomes" id="UP000664859"/>
    </source>
</evidence>
<sequence>MAPGMQGVLACLLQLSFVYRCVPPRCCSFVLLLSAPPQKSPRAAADLPHALEHLECDLVRDMCELLLDHLQRRQHAHEYAAYDGRRARAKAVERSPAGQQRDEKVEPCCDGDDPAHEDLAERQRDIAQRQRHDGQFLHLVTGLLFEPLPRAAASSLGLCGSFAGEHRDLLGRAVVCDDCGHRFVVMCCLHL</sequence>
<gene>
    <name evidence="2" type="ORF">JKP88DRAFT_223167</name>
</gene>